<feature type="chain" id="PRO_5027953204" evidence="2">
    <location>
        <begin position="20"/>
        <end position="184"/>
    </location>
</feature>
<keyword evidence="4" id="KW-1185">Reference proteome</keyword>
<accession>A0A6P7IC74</accession>
<dbReference type="PRINTS" id="PR01504">
    <property type="entry name" value="PNCREATITSAP"/>
</dbReference>
<sequence length="184" mass="20736">MKSVLILCFILCAAVSTRAATVAVAEAADVQQEDNPAPEVDADTAADAAAAVHQVQLSFCPDGWLSYRGSCYYFSNHPNTWKNAESYCAGFESNLASVHNIWEYTFLQRTVRTAGHTLAWIGGYYFQDDWRWEDGTLFNYNNWYNPSSSTQYQCLQLSSEESKGWSNHDCILSFPFICQMKSNC</sequence>
<evidence type="ECO:0000259" key="3">
    <source>
        <dbReference type="PROSITE" id="PS50041"/>
    </source>
</evidence>
<dbReference type="InterPro" id="IPR018378">
    <property type="entry name" value="C-type_lectin_CS"/>
</dbReference>
<dbReference type="InParanoid" id="A0A6P7IC74"/>
<dbReference type="SMART" id="SM00034">
    <property type="entry name" value="CLECT"/>
    <property type="match status" value="1"/>
</dbReference>
<keyword evidence="2" id="KW-0732">Signal</keyword>
<evidence type="ECO:0000256" key="1">
    <source>
        <dbReference type="ARBA" id="ARBA00023157"/>
    </source>
</evidence>
<dbReference type="OrthoDB" id="7357196at2759"/>
<dbReference type="Gene3D" id="3.10.100.10">
    <property type="entry name" value="Mannose-Binding Protein A, subunit A"/>
    <property type="match status" value="1"/>
</dbReference>
<evidence type="ECO:0000313" key="4">
    <source>
        <dbReference type="Proteomes" id="UP000515145"/>
    </source>
</evidence>
<dbReference type="CDD" id="cd00037">
    <property type="entry name" value="CLECT"/>
    <property type="match status" value="1"/>
</dbReference>
<name>A0A6P7IC74_9TELE</name>
<dbReference type="PROSITE" id="PS00615">
    <property type="entry name" value="C_TYPE_LECTIN_1"/>
    <property type="match status" value="1"/>
</dbReference>
<dbReference type="Pfam" id="PF00059">
    <property type="entry name" value="Lectin_C"/>
    <property type="match status" value="1"/>
</dbReference>
<evidence type="ECO:0000313" key="5">
    <source>
        <dbReference type="RefSeq" id="XP_028263218.1"/>
    </source>
</evidence>
<keyword evidence="1" id="KW-1015">Disulfide bond</keyword>
<proteinExistence type="predicted"/>
<dbReference type="Proteomes" id="UP000515145">
    <property type="component" value="Chromosome 1"/>
</dbReference>
<reference evidence="5" key="1">
    <citation type="submission" date="2025-08" db="UniProtKB">
        <authorList>
            <consortium name="RefSeq"/>
        </authorList>
    </citation>
    <scope>IDENTIFICATION</scope>
</reference>
<dbReference type="PROSITE" id="PS50041">
    <property type="entry name" value="C_TYPE_LECTIN_2"/>
    <property type="match status" value="1"/>
</dbReference>
<dbReference type="RefSeq" id="XP_028263218.1">
    <property type="nucleotide sequence ID" value="XM_028407417.1"/>
</dbReference>
<feature type="signal peptide" evidence="2">
    <location>
        <begin position="1"/>
        <end position="19"/>
    </location>
</feature>
<dbReference type="InterPro" id="IPR016187">
    <property type="entry name" value="CTDL_fold"/>
</dbReference>
<dbReference type="GeneID" id="114437045"/>
<protein>
    <submittedName>
        <fullName evidence="5">Ladderlectin-like</fullName>
    </submittedName>
</protein>
<dbReference type="SUPFAM" id="SSF56436">
    <property type="entry name" value="C-type lectin-like"/>
    <property type="match status" value="1"/>
</dbReference>
<evidence type="ECO:0000256" key="2">
    <source>
        <dbReference type="SAM" id="SignalP"/>
    </source>
</evidence>
<dbReference type="InterPro" id="IPR001304">
    <property type="entry name" value="C-type_lectin-like"/>
</dbReference>
<dbReference type="InterPro" id="IPR016186">
    <property type="entry name" value="C-type_lectin-like/link_sf"/>
</dbReference>
<gene>
    <name evidence="5" type="primary">LOC114437045</name>
</gene>
<dbReference type="PANTHER" id="PTHR22803">
    <property type="entry name" value="MANNOSE, PHOSPHOLIPASE, LECTIN RECEPTOR RELATED"/>
    <property type="match status" value="1"/>
</dbReference>
<feature type="domain" description="C-type lectin" evidence="3">
    <location>
        <begin position="67"/>
        <end position="179"/>
    </location>
</feature>
<dbReference type="InterPro" id="IPR050111">
    <property type="entry name" value="C-type_lectin/snaclec_domain"/>
</dbReference>
<dbReference type="AlphaFoldDB" id="A0A6P7IC74"/>
<organism evidence="4 5">
    <name type="scientific">Parambassis ranga</name>
    <name type="common">Indian glassy fish</name>
    <dbReference type="NCBI Taxonomy" id="210632"/>
    <lineage>
        <taxon>Eukaryota</taxon>
        <taxon>Metazoa</taxon>
        <taxon>Chordata</taxon>
        <taxon>Craniata</taxon>
        <taxon>Vertebrata</taxon>
        <taxon>Euteleostomi</taxon>
        <taxon>Actinopterygii</taxon>
        <taxon>Neopterygii</taxon>
        <taxon>Teleostei</taxon>
        <taxon>Neoteleostei</taxon>
        <taxon>Acanthomorphata</taxon>
        <taxon>Ovalentaria</taxon>
        <taxon>Ambassidae</taxon>
        <taxon>Parambassis</taxon>
    </lineage>
</organism>